<dbReference type="EMBL" id="JADQDP010000002">
    <property type="protein sequence ID" value="MBF9141279.1"/>
    <property type="molecule type" value="Genomic_DNA"/>
</dbReference>
<dbReference type="Gene3D" id="2.40.230.10">
    <property type="entry name" value="Phospholipase A1"/>
    <property type="match status" value="1"/>
</dbReference>
<dbReference type="Proteomes" id="UP000645610">
    <property type="component" value="Unassembled WGS sequence"/>
</dbReference>
<gene>
    <name evidence="2" type="ORF">I2I01_06515</name>
</gene>
<dbReference type="InterPro" id="IPR036541">
    <property type="entry name" value="PLipase_A1_sf"/>
</dbReference>
<comment type="caution">
    <text evidence="2">The sequence shown here is derived from an EMBL/GenBank/DDBJ whole genome shotgun (WGS) entry which is preliminary data.</text>
</comment>
<evidence type="ECO:0000313" key="2">
    <source>
        <dbReference type="EMBL" id="MBF9141279.1"/>
    </source>
</evidence>
<dbReference type="SUPFAM" id="SSF56931">
    <property type="entry name" value="Outer membrane phospholipase A (OMPLA)"/>
    <property type="match status" value="1"/>
</dbReference>
<protein>
    <recommendedName>
        <fullName evidence="4">Phospholipase A(1)</fullName>
    </recommendedName>
</protein>
<keyword evidence="1" id="KW-0732">Signal</keyword>
<dbReference type="GO" id="GO:0004620">
    <property type="term" value="F:phospholipase activity"/>
    <property type="evidence" value="ECO:0007669"/>
    <property type="project" value="InterPro"/>
</dbReference>
<name>A0A931BCI2_9BACT</name>
<organism evidence="2 3">
    <name type="scientific">Hymenobacter properus</name>
    <dbReference type="NCBI Taxonomy" id="2791026"/>
    <lineage>
        <taxon>Bacteria</taxon>
        <taxon>Pseudomonadati</taxon>
        <taxon>Bacteroidota</taxon>
        <taxon>Cytophagia</taxon>
        <taxon>Cytophagales</taxon>
        <taxon>Hymenobacteraceae</taxon>
        <taxon>Hymenobacter</taxon>
    </lineage>
</organism>
<dbReference type="GO" id="GO:0016020">
    <property type="term" value="C:membrane"/>
    <property type="evidence" value="ECO:0007669"/>
    <property type="project" value="InterPro"/>
</dbReference>
<evidence type="ECO:0000313" key="3">
    <source>
        <dbReference type="Proteomes" id="UP000645610"/>
    </source>
</evidence>
<evidence type="ECO:0000256" key="1">
    <source>
        <dbReference type="SAM" id="SignalP"/>
    </source>
</evidence>
<dbReference type="AlphaFoldDB" id="A0A931BCI2"/>
<sequence>MKHFYLLGMLLLLVSAARAQSATGGLPTGLQRGFGDEADSVARPQQKYELLLQSFEYNTVSFTKDSDDAAFMDFTVSQRYPLPLVEWLRLFAGQPWLLGRWWPNVRPRYEIDSACCRPAKPSRRKYYSAVRLNFAFSGRFGQYIGTRPSSPVIGKRFNPYLFLEYHFRHPSLVPRGASVRVGYGHESNGQGIADSAAFYATVANSHGTERDTRDYISRGWDYWGGDVSWNLYETPNRKHVVVADLAGRAYLRRGALQGEKEEYRRWEQPWAGSNLRRNEVSGLAASLEYVSECEFFNRVRLSAETGMTRPFRYNSWRALVCLRVGQLPVFASYADGYNGDLAQFGIRNQSVSAGLLLTSFGFPALPHRPTMR</sequence>
<feature type="chain" id="PRO_5037519461" description="Phospholipase A(1)" evidence="1">
    <location>
        <begin position="22"/>
        <end position="372"/>
    </location>
</feature>
<dbReference type="RefSeq" id="WP_196285654.1">
    <property type="nucleotide sequence ID" value="NZ_JADQDP010000002.1"/>
</dbReference>
<keyword evidence="3" id="KW-1185">Reference proteome</keyword>
<feature type="signal peptide" evidence="1">
    <location>
        <begin position="1"/>
        <end position="21"/>
    </location>
</feature>
<accession>A0A931BCI2</accession>
<evidence type="ECO:0008006" key="4">
    <source>
        <dbReference type="Google" id="ProtNLM"/>
    </source>
</evidence>
<dbReference type="GO" id="GO:0006629">
    <property type="term" value="P:lipid metabolic process"/>
    <property type="evidence" value="ECO:0007669"/>
    <property type="project" value="InterPro"/>
</dbReference>
<proteinExistence type="predicted"/>
<reference evidence="2 3" key="1">
    <citation type="submission" date="2020-11" db="EMBL/GenBank/DDBJ databases">
        <authorList>
            <person name="Kim M.K."/>
        </authorList>
    </citation>
    <scope>NUCLEOTIDE SEQUENCE [LARGE SCALE GENOMIC DNA]</scope>
    <source>
        <strain evidence="2 3">BT439</strain>
    </source>
</reference>